<dbReference type="InterPro" id="IPR039258">
    <property type="entry name" value="ZNF511"/>
</dbReference>
<dbReference type="OMA" id="LEDYQHH"/>
<evidence type="ECO:0000313" key="4">
    <source>
        <dbReference type="Proteomes" id="UP000596660"/>
    </source>
</evidence>
<dbReference type="PROSITE" id="PS00028">
    <property type="entry name" value="ZINC_FINGER_C2H2_1"/>
    <property type="match status" value="2"/>
</dbReference>
<dbReference type="PANTHER" id="PTHR21354:SF0">
    <property type="entry name" value="ZINC FINGER PROTEIN 511"/>
    <property type="match status" value="1"/>
</dbReference>
<dbReference type="GeneID" id="110681842"/>
<dbReference type="RefSeq" id="XP_021713668.1">
    <property type="nucleotide sequence ID" value="XM_021857976.1"/>
</dbReference>
<keyword evidence="4" id="KW-1185">Reference proteome</keyword>
<feature type="domain" description="C2H2-type" evidence="2">
    <location>
        <begin position="96"/>
        <end position="117"/>
    </location>
</feature>
<reference evidence="3" key="1">
    <citation type="journal article" date="2017" name="Nature">
        <title>The genome of Chenopodium quinoa.</title>
        <authorList>
            <person name="Jarvis D.E."/>
            <person name="Ho Y.S."/>
            <person name="Lightfoot D.J."/>
            <person name="Schmoeckel S.M."/>
            <person name="Li B."/>
            <person name="Borm T.J.A."/>
            <person name="Ohyanagi H."/>
            <person name="Mineta K."/>
            <person name="Michell C.T."/>
            <person name="Saber N."/>
            <person name="Kharbatia N.M."/>
            <person name="Rupper R.R."/>
            <person name="Sharp A.R."/>
            <person name="Dally N."/>
            <person name="Boughton B.A."/>
            <person name="Woo Y.H."/>
            <person name="Gao G."/>
            <person name="Schijlen E.G.W.M."/>
            <person name="Guo X."/>
            <person name="Momin A.A."/>
            <person name="Negrao S."/>
            <person name="Al-Babili S."/>
            <person name="Gehring C."/>
            <person name="Roessner U."/>
            <person name="Jung C."/>
            <person name="Murphy K."/>
            <person name="Arold S.T."/>
            <person name="Gojobori T."/>
            <person name="van der Linden C.G."/>
            <person name="van Loo E.N."/>
            <person name="Jellen E.N."/>
            <person name="Maughan P.J."/>
            <person name="Tester M."/>
        </authorList>
    </citation>
    <scope>NUCLEOTIDE SEQUENCE [LARGE SCALE GENOMIC DNA]</scope>
    <source>
        <strain evidence="3">cv. PI 614886</strain>
    </source>
</reference>
<accession>A0A803KWN1</accession>
<dbReference type="SMART" id="SM00355">
    <property type="entry name" value="ZnF_C2H2"/>
    <property type="match status" value="3"/>
</dbReference>
<dbReference type="InterPro" id="IPR013087">
    <property type="entry name" value="Znf_C2H2_type"/>
</dbReference>
<feature type="region of interest" description="Disordered" evidence="1">
    <location>
        <begin position="235"/>
        <end position="256"/>
    </location>
</feature>
<dbReference type="Gramene" id="AUR62003439-RA">
    <property type="protein sequence ID" value="AUR62003439-RA:cds"/>
    <property type="gene ID" value="AUR62003439"/>
</dbReference>
<proteinExistence type="predicted"/>
<sequence length="256" mass="29598">MAMEIEQGTSRSEFCYWKPISRKFAPDSPFFSSGDIERQLLHKQVAIDLTEDEKKQLIDMDNHEREIFCPIVGCGARLNSLEGFEDHYNASHTASCSVCHKAYPTQRLLSIHVSEVHDSYFKAKVARGYPMYECLVETCGLKFKSYKARHQHLVDKHKFPTTFEFYKKVHLSKKQRQKQWRKQALCKEETSNVMPLDAEVDDTMEDLTSAISRLSTSDSMPSSISFGRRHNRGLAFVPRSVQREKRMDDSSSTTNR</sequence>
<protein>
    <recommendedName>
        <fullName evidence="2">C2H2-type domain-containing protein</fullName>
    </recommendedName>
</protein>
<evidence type="ECO:0000259" key="2">
    <source>
        <dbReference type="PROSITE" id="PS00028"/>
    </source>
</evidence>
<dbReference type="AlphaFoldDB" id="A0A803KWN1"/>
<organism evidence="3 4">
    <name type="scientific">Chenopodium quinoa</name>
    <name type="common">Quinoa</name>
    <dbReference type="NCBI Taxonomy" id="63459"/>
    <lineage>
        <taxon>Eukaryota</taxon>
        <taxon>Viridiplantae</taxon>
        <taxon>Streptophyta</taxon>
        <taxon>Embryophyta</taxon>
        <taxon>Tracheophyta</taxon>
        <taxon>Spermatophyta</taxon>
        <taxon>Magnoliopsida</taxon>
        <taxon>eudicotyledons</taxon>
        <taxon>Gunneridae</taxon>
        <taxon>Pentapetalae</taxon>
        <taxon>Caryophyllales</taxon>
        <taxon>Chenopodiaceae</taxon>
        <taxon>Chenopodioideae</taxon>
        <taxon>Atripliceae</taxon>
        <taxon>Chenopodium</taxon>
    </lineage>
</organism>
<dbReference type="PANTHER" id="PTHR21354">
    <property type="entry name" value="ZINC FINGER PROTEIN 511"/>
    <property type="match status" value="1"/>
</dbReference>
<dbReference type="EnsemblPlants" id="AUR62003439-RA">
    <property type="protein sequence ID" value="AUR62003439-RA:cds"/>
    <property type="gene ID" value="AUR62003439"/>
</dbReference>
<feature type="domain" description="C2H2-type" evidence="2">
    <location>
        <begin position="134"/>
        <end position="157"/>
    </location>
</feature>
<evidence type="ECO:0000313" key="3">
    <source>
        <dbReference type="EnsemblPlants" id="AUR62003439-RA:cds"/>
    </source>
</evidence>
<dbReference type="Gene3D" id="3.30.160.60">
    <property type="entry name" value="Classic Zinc Finger"/>
    <property type="match status" value="1"/>
</dbReference>
<evidence type="ECO:0000256" key="1">
    <source>
        <dbReference type="SAM" id="MobiDB-lite"/>
    </source>
</evidence>
<reference evidence="3" key="2">
    <citation type="submission" date="2021-03" db="UniProtKB">
        <authorList>
            <consortium name="EnsemblPlants"/>
        </authorList>
    </citation>
    <scope>IDENTIFICATION</scope>
</reference>
<dbReference type="Proteomes" id="UP000596660">
    <property type="component" value="Unplaced"/>
</dbReference>
<name>A0A803KWN1_CHEQI</name>
<gene>
    <name evidence="3" type="primary">LOC110681842</name>
</gene>